<reference evidence="2 3" key="1">
    <citation type="journal article" date="2017" name="Mol. Ecol.">
        <title>Comparative and population genomic landscape of Phellinus noxius: A hypervariable fungus causing root rot in trees.</title>
        <authorList>
            <person name="Chung C.L."/>
            <person name="Lee T.J."/>
            <person name="Akiba M."/>
            <person name="Lee H.H."/>
            <person name="Kuo T.H."/>
            <person name="Liu D."/>
            <person name="Ke H.M."/>
            <person name="Yokoi T."/>
            <person name="Roa M.B."/>
            <person name="Lu M.J."/>
            <person name="Chang Y.Y."/>
            <person name="Ann P.J."/>
            <person name="Tsai J.N."/>
            <person name="Chen C.Y."/>
            <person name="Tzean S.S."/>
            <person name="Ota Y."/>
            <person name="Hattori T."/>
            <person name="Sahashi N."/>
            <person name="Liou R.F."/>
            <person name="Kikuchi T."/>
            <person name="Tsai I.J."/>
        </authorList>
    </citation>
    <scope>NUCLEOTIDE SEQUENCE [LARGE SCALE GENOMIC DNA]</scope>
    <source>
        <strain evidence="2 3">FFPRI411160</strain>
    </source>
</reference>
<dbReference type="AlphaFoldDB" id="A0A286UIE0"/>
<protein>
    <submittedName>
        <fullName evidence="2">Uncharacterized protein</fullName>
    </submittedName>
</protein>
<feature type="compositionally biased region" description="Basic and acidic residues" evidence="1">
    <location>
        <begin position="169"/>
        <end position="201"/>
    </location>
</feature>
<evidence type="ECO:0000313" key="3">
    <source>
        <dbReference type="Proteomes" id="UP000217199"/>
    </source>
</evidence>
<dbReference type="Proteomes" id="UP000217199">
    <property type="component" value="Unassembled WGS sequence"/>
</dbReference>
<proteinExistence type="predicted"/>
<dbReference type="InParanoid" id="A0A286UIE0"/>
<name>A0A286UIE0_9AGAM</name>
<organism evidence="2 3">
    <name type="scientific">Pyrrhoderma noxium</name>
    <dbReference type="NCBI Taxonomy" id="2282107"/>
    <lineage>
        <taxon>Eukaryota</taxon>
        <taxon>Fungi</taxon>
        <taxon>Dikarya</taxon>
        <taxon>Basidiomycota</taxon>
        <taxon>Agaricomycotina</taxon>
        <taxon>Agaricomycetes</taxon>
        <taxon>Hymenochaetales</taxon>
        <taxon>Hymenochaetaceae</taxon>
        <taxon>Pyrrhoderma</taxon>
    </lineage>
</organism>
<evidence type="ECO:0000256" key="1">
    <source>
        <dbReference type="SAM" id="MobiDB-lite"/>
    </source>
</evidence>
<feature type="compositionally biased region" description="Polar residues" evidence="1">
    <location>
        <begin position="269"/>
        <end position="283"/>
    </location>
</feature>
<feature type="region of interest" description="Disordered" evidence="1">
    <location>
        <begin position="159"/>
        <end position="289"/>
    </location>
</feature>
<dbReference type="EMBL" id="NBII01000004">
    <property type="protein sequence ID" value="PAV19373.1"/>
    <property type="molecule type" value="Genomic_DNA"/>
</dbReference>
<comment type="caution">
    <text evidence="2">The sequence shown here is derived from an EMBL/GenBank/DDBJ whole genome shotgun (WGS) entry which is preliminary data.</text>
</comment>
<keyword evidence="3" id="KW-1185">Reference proteome</keyword>
<gene>
    <name evidence="2" type="ORF">PNOK_0430700</name>
</gene>
<evidence type="ECO:0000313" key="2">
    <source>
        <dbReference type="EMBL" id="PAV19373.1"/>
    </source>
</evidence>
<feature type="compositionally biased region" description="Basic and acidic residues" evidence="1">
    <location>
        <begin position="242"/>
        <end position="255"/>
    </location>
</feature>
<accession>A0A286UIE0</accession>
<sequence length="336" mass="38742">MSADLHKVHWIYGFEIDFDTILHIDRERLFFPDPLGDYGMYAPESADSVTSRVTDFLRQEFGCIAPMMGWDPDSPGRERTYVLVVHAHGTPRKAQEMVDVMYRIARLKAELLPDVTARPKWYFSCGAGVFKVHVDWESRPRQFIKFKFKEKEMNDPKRVSLDAPCMDIASRETSPRKRTSRDTIQKGRKSRETNHSHRTSREPSLSPLTQIDREPSPLTPIDQEPCPLTRIISRDPSPISRDSQEPRPISRDSRESSPSNRRISKDSTSHLNRSSKDTSFYNRTSKDTGFFNRTSKDTSHFNRFSGDTSAFNRTSMDTSFFYRTSRGSSICSYSEA</sequence>